<sequence>MAENSEKEGQVKWCALNHVCGALLKMTDNFSRSVGIVKPKAWNQGEKINTYSQSKEAITLGSIEIFRISGSHKSRNSPMYPAKPVAIDSARRDEAIHVSHARIRAPTRDLIFRISGSHKSRNSPMYPAKPVPIDSARRDEAIHVSHARIRAPTRLPVFPAISPRLTEFPNHKSRNSPMYPAKPVAIDSARRDEAIHVSHARIRAPTRDL</sequence>
<evidence type="ECO:0000313" key="1">
    <source>
        <dbReference type="EMBL" id="KAI1725606.1"/>
    </source>
</evidence>
<dbReference type="EMBL" id="JAKKPZ010000002">
    <property type="protein sequence ID" value="KAI1725606.1"/>
    <property type="molecule type" value="Genomic_DNA"/>
</dbReference>
<comment type="caution">
    <text evidence="1">The sequence shown here is derived from an EMBL/GenBank/DDBJ whole genome shotgun (WGS) entry which is preliminary data.</text>
</comment>
<reference evidence="1" key="1">
    <citation type="submission" date="2022-01" db="EMBL/GenBank/DDBJ databases">
        <title>Genome Sequence Resource for Two Populations of Ditylenchus destructor, the Migratory Endoparasitic Phytonematode.</title>
        <authorList>
            <person name="Zhang H."/>
            <person name="Lin R."/>
            <person name="Xie B."/>
        </authorList>
    </citation>
    <scope>NUCLEOTIDE SEQUENCE</scope>
    <source>
        <strain evidence="1">BazhouSP</strain>
    </source>
</reference>
<accession>A0AAD4NFU5</accession>
<dbReference type="AlphaFoldDB" id="A0AAD4NFU5"/>
<proteinExistence type="predicted"/>
<protein>
    <submittedName>
        <fullName evidence="1">Uncharacterized protein</fullName>
    </submittedName>
</protein>
<keyword evidence="2" id="KW-1185">Reference proteome</keyword>
<dbReference type="Proteomes" id="UP001201812">
    <property type="component" value="Unassembled WGS sequence"/>
</dbReference>
<gene>
    <name evidence="1" type="ORF">DdX_02269</name>
</gene>
<evidence type="ECO:0000313" key="2">
    <source>
        <dbReference type="Proteomes" id="UP001201812"/>
    </source>
</evidence>
<name>A0AAD4NFU5_9BILA</name>
<organism evidence="1 2">
    <name type="scientific">Ditylenchus destructor</name>
    <dbReference type="NCBI Taxonomy" id="166010"/>
    <lineage>
        <taxon>Eukaryota</taxon>
        <taxon>Metazoa</taxon>
        <taxon>Ecdysozoa</taxon>
        <taxon>Nematoda</taxon>
        <taxon>Chromadorea</taxon>
        <taxon>Rhabditida</taxon>
        <taxon>Tylenchina</taxon>
        <taxon>Tylenchomorpha</taxon>
        <taxon>Sphaerularioidea</taxon>
        <taxon>Anguinidae</taxon>
        <taxon>Anguininae</taxon>
        <taxon>Ditylenchus</taxon>
    </lineage>
</organism>